<dbReference type="AlphaFoldDB" id="A0A381UYU5"/>
<organism evidence="1">
    <name type="scientific">marine metagenome</name>
    <dbReference type="NCBI Taxonomy" id="408172"/>
    <lineage>
        <taxon>unclassified sequences</taxon>
        <taxon>metagenomes</taxon>
        <taxon>ecological metagenomes</taxon>
    </lineage>
</organism>
<accession>A0A381UYU5</accession>
<gene>
    <name evidence="1" type="ORF">METZ01_LOCUS86134</name>
</gene>
<proteinExistence type="predicted"/>
<evidence type="ECO:0000313" key="1">
    <source>
        <dbReference type="EMBL" id="SVA33280.1"/>
    </source>
</evidence>
<dbReference type="EMBL" id="UINC01007431">
    <property type="protein sequence ID" value="SVA33280.1"/>
    <property type="molecule type" value="Genomic_DNA"/>
</dbReference>
<sequence>MQFIVFVDKNHDRAQSEALELMLTRPYSETVFTFFTQCLCT</sequence>
<name>A0A381UYU5_9ZZZZ</name>
<reference evidence="1" key="1">
    <citation type="submission" date="2018-05" db="EMBL/GenBank/DDBJ databases">
        <authorList>
            <person name="Lanie J.A."/>
            <person name="Ng W.-L."/>
            <person name="Kazmierczak K.M."/>
            <person name="Andrzejewski T.M."/>
            <person name="Davidsen T.M."/>
            <person name="Wayne K.J."/>
            <person name="Tettelin H."/>
            <person name="Glass J.I."/>
            <person name="Rusch D."/>
            <person name="Podicherti R."/>
            <person name="Tsui H.-C.T."/>
            <person name="Winkler M.E."/>
        </authorList>
    </citation>
    <scope>NUCLEOTIDE SEQUENCE</scope>
</reference>
<protein>
    <submittedName>
        <fullName evidence="1">Uncharacterized protein</fullName>
    </submittedName>
</protein>